<organism evidence="1 2">
    <name type="scientific">Volvox reticuliferus</name>
    <dbReference type="NCBI Taxonomy" id="1737510"/>
    <lineage>
        <taxon>Eukaryota</taxon>
        <taxon>Viridiplantae</taxon>
        <taxon>Chlorophyta</taxon>
        <taxon>core chlorophytes</taxon>
        <taxon>Chlorophyceae</taxon>
        <taxon>CS clade</taxon>
        <taxon>Chlamydomonadales</taxon>
        <taxon>Volvocaceae</taxon>
        <taxon>Volvox</taxon>
    </lineage>
</organism>
<proteinExistence type="predicted"/>
<dbReference type="EMBL" id="BNCQ01000007">
    <property type="protein sequence ID" value="GIM00335.1"/>
    <property type="molecule type" value="Genomic_DNA"/>
</dbReference>
<sequence>PMCMLLLWVRLLWRLRLSSLLLLLLLLPVLSGLTALRALSFLALQPCVLVKFLFLLPHLSSRPWLLCFNRRSHGPSVLVSVCYMATLCCEFLCSIRDRRL</sequence>
<accession>A0A8J4G5D0</accession>
<evidence type="ECO:0000313" key="2">
    <source>
        <dbReference type="Proteomes" id="UP000722791"/>
    </source>
</evidence>
<dbReference type="AlphaFoldDB" id="A0A8J4G5D0"/>
<protein>
    <submittedName>
        <fullName evidence="1">Uncharacterized protein</fullName>
    </submittedName>
</protein>
<gene>
    <name evidence="1" type="ORF">Vretimale_5478</name>
</gene>
<dbReference type="Proteomes" id="UP000722791">
    <property type="component" value="Unassembled WGS sequence"/>
</dbReference>
<feature type="non-terminal residue" evidence="1">
    <location>
        <position position="1"/>
    </location>
</feature>
<comment type="caution">
    <text evidence="1">The sequence shown here is derived from an EMBL/GenBank/DDBJ whole genome shotgun (WGS) entry which is preliminary data.</text>
</comment>
<reference evidence="1" key="1">
    <citation type="journal article" date="2021" name="Proc. Natl. Acad. Sci. U.S.A.">
        <title>Three genomes in the algal genus Volvox reveal the fate of a haploid sex-determining region after a transition to homothallism.</title>
        <authorList>
            <person name="Yamamoto K."/>
            <person name="Hamaji T."/>
            <person name="Kawai-Toyooka H."/>
            <person name="Matsuzaki R."/>
            <person name="Takahashi F."/>
            <person name="Nishimura Y."/>
            <person name="Kawachi M."/>
            <person name="Noguchi H."/>
            <person name="Minakuchi Y."/>
            <person name="Umen J.G."/>
            <person name="Toyoda A."/>
            <person name="Nozaki H."/>
        </authorList>
    </citation>
    <scope>NUCLEOTIDE SEQUENCE</scope>
    <source>
        <strain evidence="1">NIES-3785</strain>
    </source>
</reference>
<name>A0A8J4G5D0_9CHLO</name>
<evidence type="ECO:0000313" key="1">
    <source>
        <dbReference type="EMBL" id="GIM00335.1"/>
    </source>
</evidence>